<reference evidence="1" key="1">
    <citation type="journal article" date="2012" name="PLoS ONE">
        <title>Gene sets for utilization of primary and secondary nutrition supplies in the distal gut of endangered iberian lynx.</title>
        <authorList>
            <person name="Alcaide M."/>
            <person name="Messina E."/>
            <person name="Richter M."/>
            <person name="Bargiela R."/>
            <person name="Peplies J."/>
            <person name="Huws S.A."/>
            <person name="Newbold C.J."/>
            <person name="Golyshin P.N."/>
            <person name="Simon M.A."/>
            <person name="Lopez G."/>
            <person name="Yakimov M.M."/>
            <person name="Ferrer M."/>
        </authorList>
    </citation>
    <scope>NUCLEOTIDE SEQUENCE</scope>
</reference>
<organism evidence="1">
    <name type="scientific">gut metagenome</name>
    <dbReference type="NCBI Taxonomy" id="749906"/>
    <lineage>
        <taxon>unclassified sequences</taxon>
        <taxon>metagenomes</taxon>
        <taxon>organismal metagenomes</taxon>
    </lineage>
</organism>
<sequence>MVPRAVPTSVRVAVPMQKSCVSVRPLCWNCGVTLVPTRTFLLAISA</sequence>
<gene>
    <name evidence="1" type="ORF">EVA_11656</name>
</gene>
<dbReference type="AlphaFoldDB" id="J9GKN4"/>
<dbReference type="EMBL" id="AMCI01003463">
    <property type="protein sequence ID" value="EJX00240.1"/>
    <property type="molecule type" value="Genomic_DNA"/>
</dbReference>
<comment type="caution">
    <text evidence="1">The sequence shown here is derived from an EMBL/GenBank/DDBJ whole genome shotgun (WGS) entry which is preliminary data.</text>
</comment>
<proteinExistence type="predicted"/>
<accession>J9GKN4</accession>
<name>J9GKN4_9ZZZZ</name>
<protein>
    <submittedName>
        <fullName evidence="1">Uncharacterized protein</fullName>
    </submittedName>
</protein>
<evidence type="ECO:0000313" key="1">
    <source>
        <dbReference type="EMBL" id="EJX00240.1"/>
    </source>
</evidence>